<dbReference type="PANTHER" id="PTHR14897:SF5">
    <property type="entry name" value="WD REPEAT AND COILED-COIL-CONTAINING PROTEIN"/>
    <property type="match status" value="1"/>
</dbReference>
<dbReference type="GO" id="GO:0019900">
    <property type="term" value="F:kinase binding"/>
    <property type="evidence" value="ECO:0007669"/>
    <property type="project" value="TreeGrafter"/>
</dbReference>
<gene>
    <name evidence="6" type="primary">LOC103180921</name>
</gene>
<dbReference type="PANTHER" id="PTHR14897">
    <property type="entry name" value="WD REPEAT AND COILED-COIL-CONTAINING PROTEIN"/>
    <property type="match status" value="1"/>
</dbReference>
<evidence type="ECO:0000256" key="1">
    <source>
        <dbReference type="ARBA" id="ARBA00015683"/>
    </source>
</evidence>
<reference evidence="7" key="1">
    <citation type="journal article" date="2006" name="Science">
        <title>Ancient noncoding elements conserved in the human genome.</title>
        <authorList>
            <person name="Venkatesh B."/>
            <person name="Kirkness E.F."/>
            <person name="Loh Y.H."/>
            <person name="Halpern A.L."/>
            <person name="Lee A.P."/>
            <person name="Johnson J."/>
            <person name="Dandona N."/>
            <person name="Viswanathan L.D."/>
            <person name="Tay A."/>
            <person name="Venter J.C."/>
            <person name="Strausberg R.L."/>
            <person name="Brenner S."/>
        </authorList>
    </citation>
    <scope>NUCLEOTIDE SEQUENCE [LARGE SCALE GENOMIC DNA]</scope>
</reference>
<dbReference type="InterPro" id="IPR028041">
    <property type="entry name" value="WDCP"/>
</dbReference>
<keyword evidence="7" id="KW-1185">Reference proteome</keyword>
<keyword evidence="4" id="KW-0175">Coiled coil</keyword>
<evidence type="ECO:0000313" key="7">
    <source>
        <dbReference type="Proteomes" id="UP000314986"/>
    </source>
</evidence>
<dbReference type="STRING" id="7868.ENSCMIP00000020436"/>
<keyword evidence="3" id="KW-0677">Repeat</keyword>
<evidence type="ECO:0000256" key="4">
    <source>
        <dbReference type="ARBA" id="ARBA00023054"/>
    </source>
</evidence>
<reference evidence="7" key="3">
    <citation type="journal article" date="2014" name="Nature">
        <title>Elephant shark genome provides unique insights into gnathostome evolution.</title>
        <authorList>
            <consortium name="International Elephant Shark Genome Sequencing Consortium"/>
            <person name="Venkatesh B."/>
            <person name="Lee A.P."/>
            <person name="Ravi V."/>
            <person name="Maurya A.K."/>
            <person name="Lian M.M."/>
            <person name="Swann J.B."/>
            <person name="Ohta Y."/>
            <person name="Flajnik M.F."/>
            <person name="Sutoh Y."/>
            <person name="Kasahara M."/>
            <person name="Hoon S."/>
            <person name="Gangu V."/>
            <person name="Roy S.W."/>
            <person name="Irimia M."/>
            <person name="Korzh V."/>
            <person name="Kondrychyn I."/>
            <person name="Lim Z.W."/>
            <person name="Tay B.H."/>
            <person name="Tohari S."/>
            <person name="Kong K.W."/>
            <person name="Ho S."/>
            <person name="Lorente-Galdos B."/>
            <person name="Quilez J."/>
            <person name="Marques-Bonet T."/>
            <person name="Raney B.J."/>
            <person name="Ingham P.W."/>
            <person name="Tay A."/>
            <person name="Hillier L.W."/>
            <person name="Minx P."/>
            <person name="Boehm T."/>
            <person name="Wilson R.K."/>
            <person name="Brenner S."/>
            <person name="Warren W.C."/>
        </authorList>
    </citation>
    <scope>NUCLEOTIDE SEQUENCE [LARGE SCALE GENOMIC DNA]</scope>
</reference>
<dbReference type="GeneTree" id="ENSGT00390000001660"/>
<protein>
    <recommendedName>
        <fullName evidence="1">WD repeat and coiled-coil-containing protein</fullName>
    </recommendedName>
</protein>
<name>A0A4W3HVQ7_CALMI</name>
<reference evidence="6" key="5">
    <citation type="submission" date="2025-09" db="UniProtKB">
        <authorList>
            <consortium name="Ensembl"/>
        </authorList>
    </citation>
    <scope>IDENTIFICATION</scope>
</reference>
<feature type="region of interest" description="Disordered" evidence="5">
    <location>
        <begin position="545"/>
        <end position="571"/>
    </location>
</feature>
<evidence type="ECO:0000256" key="3">
    <source>
        <dbReference type="ARBA" id="ARBA00022737"/>
    </source>
</evidence>
<dbReference type="AlphaFoldDB" id="A0A4W3HVQ7"/>
<proteinExistence type="predicted"/>
<reference evidence="7" key="2">
    <citation type="journal article" date="2007" name="PLoS Biol.">
        <title>Survey sequencing and comparative analysis of the elephant shark (Callorhinchus milii) genome.</title>
        <authorList>
            <person name="Venkatesh B."/>
            <person name="Kirkness E.F."/>
            <person name="Loh Y.H."/>
            <person name="Halpern A.L."/>
            <person name="Lee A.P."/>
            <person name="Johnson J."/>
            <person name="Dandona N."/>
            <person name="Viswanathan L.D."/>
            <person name="Tay A."/>
            <person name="Venter J.C."/>
            <person name="Strausberg R.L."/>
            <person name="Brenner S."/>
        </authorList>
    </citation>
    <scope>NUCLEOTIDE SEQUENCE [LARGE SCALE GENOMIC DNA]</scope>
</reference>
<dbReference type="Pfam" id="PF15390">
    <property type="entry name" value="WDCP"/>
    <property type="match status" value="1"/>
</dbReference>
<accession>A0A4W3HVQ7</accession>
<reference evidence="6" key="4">
    <citation type="submission" date="2025-08" db="UniProtKB">
        <authorList>
            <consortium name="Ensembl"/>
        </authorList>
    </citation>
    <scope>IDENTIFICATION</scope>
</reference>
<keyword evidence="2" id="KW-0853">WD repeat</keyword>
<organism evidence="6 7">
    <name type="scientific">Callorhinchus milii</name>
    <name type="common">Ghost shark</name>
    <dbReference type="NCBI Taxonomy" id="7868"/>
    <lineage>
        <taxon>Eukaryota</taxon>
        <taxon>Metazoa</taxon>
        <taxon>Chordata</taxon>
        <taxon>Craniata</taxon>
        <taxon>Vertebrata</taxon>
        <taxon>Chondrichthyes</taxon>
        <taxon>Holocephali</taxon>
        <taxon>Chimaeriformes</taxon>
        <taxon>Callorhinchidae</taxon>
        <taxon>Callorhinchus</taxon>
    </lineage>
</organism>
<evidence type="ECO:0000256" key="5">
    <source>
        <dbReference type="SAM" id="MobiDB-lite"/>
    </source>
</evidence>
<sequence>MDLGKAKLLRTGINALHQALHPIHGIAWTDGKQVALTVVCLVNGEVKFGDSNVIGCFEHVHGLYWGSVCCTGALALLAVQHKKHITVWQLQHSTLENNKLLVSQTCELGEIFPILPQGCVWHPKSDALVVLTKRDASVLFAVQTDNRRVKADIKGSGLIHCACWTKDGNRLVIAIGSTLHSYIWNDSQKTLNPCNFCPIFDVGGYICAIEASMDMQVAVATELPLDKICGLNAGMAFDVTGEMGSLMSRSSVITVDEDCSMEVRRRSIDSERSLAADSIISSSSSACPIELTHLLANHRKSDPSPLIHLKRRDSLTGSGHDSSHLILVTFERKVTTTRKVSVPGILVPDIITFDSCGHTIVVASNSCNTILVYSVTPSSMPNIQQIHLQKNERPKGLCFLTEKILLLLIGKQKSNDPAFLPSSNSDRFLIRLMTKKLVANDPELSESYQTGQSAINIPGMRKYFENLSKEEQIAGRELLLPGSTIIQSPSGRRRLIEEVRSAIGEEIPEMSSPEMLDGSTPCDSSVTLASFDAEPINRSVTILGRAGTPNRDLNSPVNPKEDGRRLSHASISSKNGDFANEKIEHMSRNMEQLYGSFSEMKQCISQISDYTRNGKKSMMTYPSAFEPPFIYIFCQKKLLENTVVDEKRVFLLCEGKLRLSMIQDIFNLCVVEMFHGSNWIVLMADNDGFIPLLFKHKQQIMIRDGNQVSQTAEFPPPPPPLNNIDSEKRWPMLGAAPSNVCGTYAVDFVRISVIGNQLYTYGKQWQSPSHFGQY</sequence>
<dbReference type="OMA" id="ERGMSHI"/>
<dbReference type="Proteomes" id="UP000314986">
    <property type="component" value="Unassembled WGS sequence"/>
</dbReference>
<dbReference type="Ensembl" id="ENSCMIT00000020810.1">
    <property type="protein sequence ID" value="ENSCMIP00000020436.1"/>
    <property type="gene ID" value="ENSCMIG00000009419.1"/>
</dbReference>
<dbReference type="InParanoid" id="A0A4W3HVQ7"/>
<evidence type="ECO:0000256" key="2">
    <source>
        <dbReference type="ARBA" id="ARBA00022574"/>
    </source>
</evidence>
<dbReference type="SUPFAM" id="SSF75011">
    <property type="entry name" value="3-carboxy-cis,cis-mucoante lactonizing enzyme"/>
    <property type="match status" value="1"/>
</dbReference>
<evidence type="ECO:0000313" key="6">
    <source>
        <dbReference type="Ensembl" id="ENSCMIP00000020436.1"/>
    </source>
</evidence>